<evidence type="ECO:0000256" key="1">
    <source>
        <dbReference type="SAM" id="Phobius"/>
    </source>
</evidence>
<reference evidence="3" key="1">
    <citation type="journal article" date="2019" name="Int. J. Syst. Evol. Microbiol.">
        <title>The Global Catalogue of Microorganisms (GCM) 10K type strain sequencing project: providing services to taxonomists for standard genome sequencing and annotation.</title>
        <authorList>
            <consortium name="The Broad Institute Genomics Platform"/>
            <consortium name="The Broad Institute Genome Sequencing Center for Infectious Disease"/>
            <person name="Wu L."/>
            <person name="Ma J."/>
        </authorList>
    </citation>
    <scope>NUCLEOTIDE SEQUENCE [LARGE SCALE GENOMIC DNA]</scope>
    <source>
        <strain evidence="3">KCTC 42739</strain>
    </source>
</reference>
<evidence type="ECO:0000313" key="3">
    <source>
        <dbReference type="Proteomes" id="UP001595713"/>
    </source>
</evidence>
<dbReference type="EMBL" id="JBHRXP010000004">
    <property type="protein sequence ID" value="MFC3580655.1"/>
    <property type="molecule type" value="Genomic_DNA"/>
</dbReference>
<keyword evidence="3" id="KW-1185">Reference proteome</keyword>
<name>A0ABV7SV20_9SPHN</name>
<protein>
    <submittedName>
        <fullName evidence="2">Uncharacterized protein</fullName>
    </submittedName>
</protein>
<gene>
    <name evidence="2" type="ORF">ACFONA_10815</name>
</gene>
<dbReference type="Proteomes" id="UP001595713">
    <property type="component" value="Unassembled WGS sequence"/>
</dbReference>
<sequence length="73" mass="7852">MRALIELLHIAVGVLATLLLAWLAAWSVPNARESITLVAWIVVGVVVLSGLWSLRRARDHGRVPQADDAASDA</sequence>
<accession>A0ABV7SV20</accession>
<feature type="transmembrane region" description="Helical" evidence="1">
    <location>
        <begin position="34"/>
        <end position="54"/>
    </location>
</feature>
<keyword evidence="1" id="KW-0472">Membrane</keyword>
<keyword evidence="1" id="KW-1133">Transmembrane helix</keyword>
<comment type="caution">
    <text evidence="2">The sequence shown here is derived from an EMBL/GenBank/DDBJ whole genome shotgun (WGS) entry which is preliminary data.</text>
</comment>
<proteinExistence type="predicted"/>
<keyword evidence="1" id="KW-0812">Transmembrane</keyword>
<feature type="transmembrane region" description="Helical" evidence="1">
    <location>
        <begin position="7"/>
        <end position="28"/>
    </location>
</feature>
<evidence type="ECO:0000313" key="2">
    <source>
        <dbReference type="EMBL" id="MFC3580655.1"/>
    </source>
</evidence>
<organism evidence="2 3">
    <name type="scientific">Sphingomonas hylomeconis</name>
    <dbReference type="NCBI Taxonomy" id="1395958"/>
    <lineage>
        <taxon>Bacteria</taxon>
        <taxon>Pseudomonadati</taxon>
        <taxon>Pseudomonadota</taxon>
        <taxon>Alphaproteobacteria</taxon>
        <taxon>Sphingomonadales</taxon>
        <taxon>Sphingomonadaceae</taxon>
        <taxon>Sphingomonas</taxon>
    </lineage>
</organism>